<dbReference type="EMBL" id="MK473373">
    <property type="protein sequence ID" value="QBJ04476.1"/>
    <property type="molecule type" value="Genomic_DNA"/>
</dbReference>
<accession>A0A481W5W5</accession>
<dbReference type="GeneID" id="55011864"/>
<name>A0A481W5W5_9CAUD</name>
<evidence type="ECO:0000313" key="1">
    <source>
        <dbReference type="EMBL" id="QBJ04476.1"/>
    </source>
</evidence>
<reference evidence="1" key="1">
    <citation type="submission" date="2019-01" db="EMBL/GenBank/DDBJ databases">
        <authorList>
            <person name="Hylling O."/>
            <person name="Carstens A.B."/>
            <person name="Hansen L.H."/>
        </authorList>
    </citation>
    <scope>NUCLEOTIDE SEQUENCE [LARGE SCALE GENOMIC DNA]</scope>
</reference>
<dbReference type="KEGG" id="vg:55011864"/>
<proteinExistence type="predicted"/>
<sequence>MRHWAVLALFLFVTYPTIKVMTKLKGRSWMFKWRHQLFHRCGGDV</sequence>
<keyword evidence="2" id="KW-1185">Reference proteome</keyword>
<dbReference type="Proteomes" id="UP000293575">
    <property type="component" value="Segment"/>
</dbReference>
<protein>
    <submittedName>
        <fullName evidence="1">Uncharacterized protein</fullName>
    </submittedName>
</protein>
<evidence type="ECO:0000313" key="2">
    <source>
        <dbReference type="Proteomes" id="UP000293575"/>
    </source>
</evidence>
<organism evidence="1 2">
    <name type="scientific">Pseudomonas phage Lana</name>
    <dbReference type="NCBI Taxonomy" id="2530172"/>
    <lineage>
        <taxon>Viruses</taxon>
        <taxon>Duplodnaviria</taxon>
        <taxon>Heunggongvirae</taxon>
        <taxon>Uroviricota</taxon>
        <taxon>Caudoviricetes</taxon>
        <taxon>Lanavirus</taxon>
        <taxon>Lanavirus lana</taxon>
    </lineage>
</organism>
<dbReference type="RefSeq" id="YP_009820428.1">
    <property type="nucleotide sequence ID" value="NC_048166.1"/>
</dbReference>